<dbReference type="EMBL" id="DRNS01000064">
    <property type="protein sequence ID" value="HHH14237.1"/>
    <property type="molecule type" value="Genomic_DNA"/>
</dbReference>
<sequence>MGDRVNVSDEEVDKYIQENKEALPQDKKDEDLKNYVREVLQQQKYSQEIGSFLEEIRSKFKINNYYGFLNTLNK</sequence>
<comment type="caution">
    <text evidence="1">The sequence shown here is derived from an EMBL/GenBank/DDBJ whole genome shotgun (WGS) entry which is preliminary data.</text>
</comment>
<protein>
    <submittedName>
        <fullName evidence="1">Uncharacterized protein</fullName>
    </submittedName>
</protein>
<evidence type="ECO:0000313" key="1">
    <source>
        <dbReference type="EMBL" id="HHH14237.1"/>
    </source>
</evidence>
<gene>
    <name evidence="1" type="ORF">ENJ78_00835</name>
</gene>
<dbReference type="AlphaFoldDB" id="A0A7V5J039"/>
<dbReference type="Gene3D" id="1.10.4030.10">
    <property type="entry name" value="Porin chaperone SurA, peptide-binding domain"/>
    <property type="match status" value="1"/>
</dbReference>
<proteinExistence type="predicted"/>
<dbReference type="Proteomes" id="UP000886106">
    <property type="component" value="Unassembled WGS sequence"/>
</dbReference>
<accession>A0A7V5J039</accession>
<name>A0A7V5J039_UNCKA</name>
<reference evidence="1" key="1">
    <citation type="journal article" date="2020" name="mSystems">
        <title>Genome- and Community-Level Interaction Insights into Carbon Utilization and Element Cycling Functions of Hydrothermarchaeota in Hydrothermal Sediment.</title>
        <authorList>
            <person name="Zhou Z."/>
            <person name="Liu Y."/>
            <person name="Xu W."/>
            <person name="Pan J."/>
            <person name="Luo Z.H."/>
            <person name="Li M."/>
        </authorList>
    </citation>
    <scope>NUCLEOTIDE SEQUENCE [LARGE SCALE GENOMIC DNA]</scope>
    <source>
        <strain evidence="1">HyVt-517</strain>
    </source>
</reference>
<organism evidence="1">
    <name type="scientific">candidate division WWE3 bacterium</name>
    <dbReference type="NCBI Taxonomy" id="2053526"/>
    <lineage>
        <taxon>Bacteria</taxon>
        <taxon>Katanobacteria</taxon>
    </lineage>
</organism>